<keyword evidence="2" id="KW-1185">Reference proteome</keyword>
<name>A0A0D0ALZ4_9AGAR</name>
<gene>
    <name evidence="1" type="ORF">GYMLUDRAFT_404449</name>
</gene>
<proteinExistence type="predicted"/>
<evidence type="ECO:0000313" key="2">
    <source>
        <dbReference type="Proteomes" id="UP000053593"/>
    </source>
</evidence>
<protein>
    <submittedName>
        <fullName evidence="1">Unplaced genomic scaffold GYMLUscaffold_120, whole genome shotgun sequence</fullName>
    </submittedName>
</protein>
<reference evidence="1 2" key="1">
    <citation type="submission" date="2014-04" db="EMBL/GenBank/DDBJ databases">
        <title>Evolutionary Origins and Diversification of the Mycorrhizal Mutualists.</title>
        <authorList>
            <consortium name="DOE Joint Genome Institute"/>
            <consortium name="Mycorrhizal Genomics Consortium"/>
            <person name="Kohler A."/>
            <person name="Kuo A."/>
            <person name="Nagy L.G."/>
            <person name="Floudas D."/>
            <person name="Copeland A."/>
            <person name="Barry K.W."/>
            <person name="Cichocki N."/>
            <person name="Veneault-Fourrey C."/>
            <person name="LaButti K."/>
            <person name="Lindquist E.A."/>
            <person name="Lipzen A."/>
            <person name="Lundell T."/>
            <person name="Morin E."/>
            <person name="Murat C."/>
            <person name="Riley R."/>
            <person name="Ohm R."/>
            <person name="Sun H."/>
            <person name="Tunlid A."/>
            <person name="Henrissat B."/>
            <person name="Grigoriev I.V."/>
            <person name="Hibbett D.S."/>
            <person name="Martin F."/>
        </authorList>
    </citation>
    <scope>NUCLEOTIDE SEQUENCE [LARGE SCALE GENOMIC DNA]</scope>
    <source>
        <strain evidence="1 2">FD-317 M1</strain>
    </source>
</reference>
<sequence length="136" mass="15002">MVVCFRFRLHSMLSVLSQGFKASASSIINLAIGFVAICFDITLVQMPEVDQKNLTKLDRLLRTTRRINPGTSALRGPFGTVDGIIRARRRSQIWGRSRPGMHETLPPGTMVPCGPSRGIWLSPGSSTSTEYHSDSK</sequence>
<dbReference type="Proteomes" id="UP000053593">
    <property type="component" value="Unassembled WGS sequence"/>
</dbReference>
<organism evidence="1 2">
    <name type="scientific">Collybiopsis luxurians FD-317 M1</name>
    <dbReference type="NCBI Taxonomy" id="944289"/>
    <lineage>
        <taxon>Eukaryota</taxon>
        <taxon>Fungi</taxon>
        <taxon>Dikarya</taxon>
        <taxon>Basidiomycota</taxon>
        <taxon>Agaricomycotina</taxon>
        <taxon>Agaricomycetes</taxon>
        <taxon>Agaricomycetidae</taxon>
        <taxon>Agaricales</taxon>
        <taxon>Marasmiineae</taxon>
        <taxon>Omphalotaceae</taxon>
        <taxon>Collybiopsis</taxon>
        <taxon>Collybiopsis luxurians</taxon>
    </lineage>
</organism>
<dbReference type="AlphaFoldDB" id="A0A0D0ALZ4"/>
<evidence type="ECO:0000313" key="1">
    <source>
        <dbReference type="EMBL" id="KIK51265.1"/>
    </source>
</evidence>
<accession>A0A0D0ALZ4</accession>
<dbReference type="HOGENOM" id="CLU_1875664_0_0_1"/>
<dbReference type="EMBL" id="KN834868">
    <property type="protein sequence ID" value="KIK51265.1"/>
    <property type="molecule type" value="Genomic_DNA"/>
</dbReference>